<organism evidence="7 8">
    <name type="scientific">Pseudogemmobacter faecipullorum</name>
    <dbReference type="NCBI Taxonomy" id="2755041"/>
    <lineage>
        <taxon>Bacteria</taxon>
        <taxon>Pseudomonadati</taxon>
        <taxon>Pseudomonadota</taxon>
        <taxon>Alphaproteobacteria</taxon>
        <taxon>Rhodobacterales</taxon>
        <taxon>Paracoccaceae</taxon>
        <taxon>Pseudogemmobacter</taxon>
    </lineage>
</organism>
<dbReference type="Pfam" id="PF01899">
    <property type="entry name" value="MNHE"/>
    <property type="match status" value="1"/>
</dbReference>
<evidence type="ECO:0000256" key="4">
    <source>
        <dbReference type="ARBA" id="ARBA00022692"/>
    </source>
</evidence>
<evidence type="ECO:0000313" key="7">
    <source>
        <dbReference type="EMBL" id="MCB5409071.1"/>
    </source>
</evidence>
<keyword evidence="3" id="KW-1003">Cell membrane</keyword>
<accession>A0ABS8CI67</accession>
<name>A0ABS8CI67_9RHOB</name>
<comment type="similarity">
    <text evidence="2">Belongs to the CPA3 antiporters (TC 2.A.63) subunit E family.</text>
</comment>
<evidence type="ECO:0000256" key="5">
    <source>
        <dbReference type="ARBA" id="ARBA00022989"/>
    </source>
</evidence>
<gene>
    <name evidence="7" type="ORF">H0485_03460</name>
</gene>
<evidence type="ECO:0000313" key="8">
    <source>
        <dbReference type="Proteomes" id="UP001198571"/>
    </source>
</evidence>
<evidence type="ECO:0000256" key="3">
    <source>
        <dbReference type="ARBA" id="ARBA00022475"/>
    </source>
</evidence>
<dbReference type="PANTHER" id="PTHR34584:SF1">
    <property type="entry name" value="NA(+)_H(+) ANTIPORTER SUBUNIT E1"/>
    <property type="match status" value="1"/>
</dbReference>
<keyword evidence="8" id="KW-1185">Reference proteome</keyword>
<keyword evidence="6" id="KW-0472">Membrane</keyword>
<evidence type="ECO:0000256" key="6">
    <source>
        <dbReference type="ARBA" id="ARBA00023136"/>
    </source>
</evidence>
<keyword evidence="4" id="KW-0812">Transmembrane</keyword>
<comment type="subcellular location">
    <subcellularLocation>
        <location evidence="1">Cell membrane</location>
        <topology evidence="1">Multi-pass membrane protein</topology>
    </subcellularLocation>
</comment>
<dbReference type="PANTHER" id="PTHR34584">
    <property type="entry name" value="NA(+)/H(+) ANTIPORTER SUBUNIT E1"/>
    <property type="match status" value="1"/>
</dbReference>
<dbReference type="EMBL" id="JACDXX010000002">
    <property type="protein sequence ID" value="MCB5409071.1"/>
    <property type="molecule type" value="Genomic_DNA"/>
</dbReference>
<protein>
    <submittedName>
        <fullName evidence="7">Na+/H+ antiporter subunit E</fullName>
    </submittedName>
</protein>
<evidence type="ECO:0000256" key="2">
    <source>
        <dbReference type="ARBA" id="ARBA00006228"/>
    </source>
</evidence>
<dbReference type="Proteomes" id="UP001198571">
    <property type="component" value="Unassembled WGS sequence"/>
</dbReference>
<proteinExistence type="inferred from homology"/>
<dbReference type="RefSeq" id="WP_226933965.1">
    <property type="nucleotide sequence ID" value="NZ_JACDXX010000002.1"/>
</dbReference>
<comment type="caution">
    <text evidence="7">The sequence shown here is derived from an EMBL/GenBank/DDBJ whole genome shotgun (WGS) entry which is preliminary data.</text>
</comment>
<sequence length="111" mass="12395">MKALNRILQALILFLYFVKEFVKSCLLVARDCLRAQPRLAPVIVTMPLESRNPGEIFLLANMITLTPGTMTLDVAEDLSSLTIHTIYGEDPEAVVADLKSGMEAMVRKVFR</sequence>
<reference evidence="7 8" key="1">
    <citation type="submission" date="2020-07" db="EMBL/GenBank/DDBJ databases">
        <title>Pseudogemmobacter sp. nov., isolated from poultry manure in Taiwan.</title>
        <authorList>
            <person name="Lin S.-Y."/>
            <person name="Tang Y.-S."/>
            <person name="Young C.-C."/>
        </authorList>
    </citation>
    <scope>NUCLEOTIDE SEQUENCE [LARGE SCALE GENOMIC DNA]</scope>
    <source>
        <strain evidence="7 8">CC-YST710</strain>
    </source>
</reference>
<dbReference type="InterPro" id="IPR002758">
    <property type="entry name" value="Cation_antiport_E"/>
</dbReference>
<keyword evidence="5" id="KW-1133">Transmembrane helix</keyword>
<evidence type="ECO:0000256" key="1">
    <source>
        <dbReference type="ARBA" id="ARBA00004651"/>
    </source>
</evidence>